<feature type="repeat" description="TPR" evidence="1">
    <location>
        <begin position="282"/>
        <end position="315"/>
    </location>
</feature>
<evidence type="ECO:0000256" key="2">
    <source>
        <dbReference type="SAM" id="Phobius"/>
    </source>
</evidence>
<keyword evidence="2" id="KW-1133">Transmembrane helix</keyword>
<keyword evidence="2" id="KW-0472">Membrane</keyword>
<dbReference type="EMBL" id="JACXXH010000002">
    <property type="protein sequence ID" value="MBD3862577.1"/>
    <property type="molecule type" value="Genomic_DNA"/>
</dbReference>
<evidence type="ECO:0000313" key="5">
    <source>
        <dbReference type="Proteomes" id="UP000627521"/>
    </source>
</evidence>
<dbReference type="Proteomes" id="UP000627521">
    <property type="component" value="Unassembled WGS sequence"/>
</dbReference>
<feature type="domain" description="CHAT" evidence="3">
    <location>
        <begin position="610"/>
        <end position="877"/>
    </location>
</feature>
<organism evidence="4 5">
    <name type="scientific">Olleya marilimosa</name>
    <dbReference type="NCBI Taxonomy" id="272164"/>
    <lineage>
        <taxon>Bacteria</taxon>
        <taxon>Pseudomonadati</taxon>
        <taxon>Bacteroidota</taxon>
        <taxon>Flavobacteriia</taxon>
        <taxon>Flavobacteriales</taxon>
        <taxon>Flavobacteriaceae</taxon>
    </lineage>
</organism>
<dbReference type="SUPFAM" id="SSF48452">
    <property type="entry name" value="TPR-like"/>
    <property type="match status" value="1"/>
</dbReference>
<accession>A0ABR8LQR6</accession>
<dbReference type="SMART" id="SM00028">
    <property type="entry name" value="TPR"/>
    <property type="match status" value="4"/>
</dbReference>
<name>A0ABR8LQR6_9FLAO</name>
<comment type="caution">
    <text evidence="4">The sequence shown here is derived from an EMBL/GenBank/DDBJ whole genome shotgun (WGS) entry which is preliminary data.</text>
</comment>
<dbReference type="InterPro" id="IPR019734">
    <property type="entry name" value="TPR_rpt"/>
</dbReference>
<sequence length="909" mass="104870">MKYILSFICLISLQVSLSQQSSQALEKTIKKLSNKAINIATSNQDSAYYYFKQSIKVAAINKHWNYAMDNYFEIYNTAFYHNNFTKRQSTLFTIDSLYNSQQNYFNTLENSLKYKNHINFYYGFYYYRLNNYEAAKNRFQKIIDNTANADNSQLLKNKTFLSVAYSYVAKMNTDEGKYALSKALYDKNIRFLKTIDSTNNDLIYSNYNLLAEVLKKENKHKQSNSYFLKFLNYYDNKGGSNNIMSSCFNIAKNYIQLKKIDSAKFYLKKAKQYLDINHMYNVNYYKLYSEIYDNENNYEKALNELDKALDFYKKKATRSYKNNQYIAITNSDIGELHQKYDDPNKAINHYNIAINLFENDSIKSSINQINLLKTLKLKAITLNNLNNPIETINTVNYAISILDKLRPTFRYNDDKLFFIENAFPLFESGIEACFTLDSKSNNNTYIDQAFLYAEKSKSVLLLEALLSSKATNYANIPKNIIEEGDVLKYKITTLEKKLNVNETETLKEELTNLKLEHTNYLKRLESNYKNYFNLKYNSKGISLKKTQQLLSKKDMLISYFYGENAIYAFGITKNTKQLKRITLDYNFNDSIKLTYKMLSNPKSNLELLRKNLESLHDKIIAPINKLNQNLIIIADGLLNYIPFAALIDKKSNYLLEKHNISYINSATLLQQLQAKKSNNGKLLAFAPSFNNSKLLALPNNLKEAKDCADYFKGQVLSHDNATLQNFNTKSTNYSILHLATHAVFNDEAPEFSFLAFTTKNRQNGYLYTKDLYNLKLNANLVTLSACESGIGDLKRGEGLLSLARGFYFSGAQSISSTLWKINDASSAALMSDFYKNLSKGQPKDLALQQAKLTFVKQNKDNALSHPYYWSAFVISGNTEPLTSTHYWLWIIAGILLIVILGILLKKKNS</sequence>
<keyword evidence="1" id="KW-0802">TPR repeat</keyword>
<dbReference type="InterPro" id="IPR024983">
    <property type="entry name" value="CHAT_dom"/>
</dbReference>
<dbReference type="Gene3D" id="1.25.40.10">
    <property type="entry name" value="Tetratricopeptide repeat domain"/>
    <property type="match status" value="2"/>
</dbReference>
<evidence type="ECO:0000313" key="4">
    <source>
        <dbReference type="EMBL" id="MBD3862577.1"/>
    </source>
</evidence>
<dbReference type="RefSeq" id="WP_191099138.1">
    <property type="nucleotide sequence ID" value="NZ_JACXXF010000002.1"/>
</dbReference>
<gene>
    <name evidence="4" type="ORF">IEG06_03875</name>
</gene>
<evidence type="ECO:0000259" key="3">
    <source>
        <dbReference type="Pfam" id="PF12770"/>
    </source>
</evidence>
<keyword evidence="2" id="KW-0812">Transmembrane</keyword>
<dbReference type="Pfam" id="PF12770">
    <property type="entry name" value="CHAT"/>
    <property type="match status" value="1"/>
</dbReference>
<feature type="transmembrane region" description="Helical" evidence="2">
    <location>
        <begin position="886"/>
        <end position="904"/>
    </location>
</feature>
<proteinExistence type="predicted"/>
<dbReference type="PROSITE" id="PS50005">
    <property type="entry name" value="TPR"/>
    <property type="match status" value="1"/>
</dbReference>
<evidence type="ECO:0000256" key="1">
    <source>
        <dbReference type="PROSITE-ProRule" id="PRU00339"/>
    </source>
</evidence>
<dbReference type="PANTHER" id="PTHR10098">
    <property type="entry name" value="RAPSYN-RELATED"/>
    <property type="match status" value="1"/>
</dbReference>
<reference evidence="4 5" key="1">
    <citation type="submission" date="2020-09" db="EMBL/GenBank/DDBJ databases">
        <title>Bacillus nautilus sp. nov., Chryseoglobus crepusculi sp. nov, and Psychrobacter noctis sp. nov., isolated from deep-sea sponges from the equatorial Atlantic.</title>
        <authorList>
            <person name="Stennett H.L."/>
            <person name="Williams S.E."/>
        </authorList>
    </citation>
    <scope>NUCLEOTIDE SEQUENCE [LARGE SCALE GENOMIC DNA]</scope>
    <source>
        <strain evidence="4 5">28M-24</strain>
    </source>
</reference>
<protein>
    <submittedName>
        <fullName evidence="4">CHAT domain-containing protein</fullName>
    </submittedName>
</protein>
<keyword evidence="5" id="KW-1185">Reference proteome</keyword>
<dbReference type="InterPro" id="IPR011990">
    <property type="entry name" value="TPR-like_helical_dom_sf"/>
</dbReference>